<sequence length="670" mass="72685">MTEYGRSSGSQPWDPEDPLYGDPGWHGQQAAGGQSPYGDQAQQYAQQQEPLAQQQYGWDGAQGSGAPYGGGPGAPYAHGQQQGQQPTQQQGQPVDPYGTGQHAQPGDPYGTGQHAQPGDPYGTGQHAQLGDPYTTGQHAQPGEPYAPNQHGQPVDGYPSGQHGHPYGGGQADYHGTPDGYPAPEQQAPPHGQHPQQQPAYQGQAGQEPRQRTRGRSPAGPPAEEPVDDWRAENEPDPGEPDHPFFAEEKNSFFDDTDGAGRGGRDGRGPGRDNGRGAEHDDGFDDAYDDDVSDPREERRQSRERRNKKTKRRSGVACLVVTVVLGGVVGGVGYFGYQFWQSHFGAAPDFAGEGTDEQVQIEIPEGTGVAAMGEILKREGVVKSSRAFVDAANESPKGDRIQAGTYTLNKRMSGDAAVTMMTDPAALNSLIISEGMRNRAVYAAIDKKIGAAEGTTLEVAQKEYRNLGLPAWANKNPDIKDPLEGFLYPSRYSVGKDAKPAAVLRKMVEQANKEYEKLGIDEAKARSLGLSSPLDIVTVASLVNAEGMTHDDFRKMADVVYNRLKPDNVQTNGLLEFDSTYNYIKNQSKIDLTIEELRKYDNPYNTYHDEGLPPGPIGNPGEDALKATLKPERGGWYYFVSVDLKTTKFTKTYAEHKKLVDEFNKTRGGGN</sequence>
<evidence type="ECO:0000313" key="10">
    <source>
        <dbReference type="Proteomes" id="UP000509303"/>
    </source>
</evidence>
<dbReference type="GO" id="GO:0008932">
    <property type="term" value="F:lytic endotransglycosylase activity"/>
    <property type="evidence" value="ECO:0007669"/>
    <property type="project" value="UniProtKB-UniRule"/>
</dbReference>
<evidence type="ECO:0000256" key="2">
    <source>
        <dbReference type="ARBA" id="ARBA00022692"/>
    </source>
</evidence>
<feature type="compositionally biased region" description="Low complexity" evidence="8">
    <location>
        <begin position="181"/>
        <end position="207"/>
    </location>
</feature>
<keyword evidence="10" id="KW-1185">Reference proteome</keyword>
<dbReference type="AlphaFoldDB" id="A0A7H8NFQ0"/>
<dbReference type="EMBL" id="CP054929">
    <property type="protein sequence ID" value="QKW53295.1"/>
    <property type="molecule type" value="Genomic_DNA"/>
</dbReference>
<dbReference type="PANTHER" id="PTHR30518">
    <property type="entry name" value="ENDOLYTIC MUREIN TRANSGLYCOSYLASE"/>
    <property type="match status" value="1"/>
</dbReference>
<dbReference type="InterPro" id="IPR003770">
    <property type="entry name" value="MLTG-like"/>
</dbReference>
<accession>A0A7H8NFQ0</accession>
<comment type="function">
    <text evidence="7">Functions as a peptidoglycan terminase that cleaves nascent peptidoglycan strands endolytically to terminate their elongation.</text>
</comment>
<dbReference type="GO" id="GO:0071555">
    <property type="term" value="P:cell wall organization"/>
    <property type="evidence" value="ECO:0007669"/>
    <property type="project" value="UniProtKB-KW"/>
</dbReference>
<feature type="compositionally biased region" description="Low complexity" evidence="8">
    <location>
        <begin position="40"/>
        <end position="55"/>
    </location>
</feature>
<evidence type="ECO:0000256" key="5">
    <source>
        <dbReference type="ARBA" id="ARBA00023239"/>
    </source>
</evidence>
<evidence type="ECO:0000256" key="8">
    <source>
        <dbReference type="SAM" id="MobiDB-lite"/>
    </source>
</evidence>
<keyword evidence="3 7" id="KW-1133">Transmembrane helix</keyword>
<keyword evidence="2 7" id="KW-0812">Transmembrane</keyword>
<feature type="transmembrane region" description="Helical" evidence="7">
    <location>
        <begin position="314"/>
        <end position="336"/>
    </location>
</feature>
<keyword evidence="5 7" id="KW-0456">Lyase</keyword>
<evidence type="ECO:0000256" key="7">
    <source>
        <dbReference type="HAMAP-Rule" id="MF_02065"/>
    </source>
</evidence>
<gene>
    <name evidence="7 9" type="primary">mltG</name>
    <name evidence="9" type="ORF">HUT08_31345</name>
</gene>
<dbReference type="HAMAP" id="MF_02065">
    <property type="entry name" value="MltG"/>
    <property type="match status" value="1"/>
</dbReference>
<evidence type="ECO:0000256" key="1">
    <source>
        <dbReference type="ARBA" id="ARBA00022475"/>
    </source>
</evidence>
<evidence type="ECO:0000256" key="3">
    <source>
        <dbReference type="ARBA" id="ARBA00022989"/>
    </source>
</evidence>
<feature type="site" description="Important for catalytic activity" evidence="7">
    <location>
        <position position="545"/>
    </location>
</feature>
<dbReference type="NCBIfam" id="TIGR00247">
    <property type="entry name" value="endolytic transglycosylase MltG"/>
    <property type="match status" value="1"/>
</dbReference>
<evidence type="ECO:0000256" key="6">
    <source>
        <dbReference type="ARBA" id="ARBA00023316"/>
    </source>
</evidence>
<name>A0A7H8NFQ0_9ACTN</name>
<organism evidence="9 10">
    <name type="scientific">Streptomyces buecherae</name>
    <dbReference type="NCBI Taxonomy" id="2763006"/>
    <lineage>
        <taxon>Bacteria</taxon>
        <taxon>Bacillati</taxon>
        <taxon>Actinomycetota</taxon>
        <taxon>Actinomycetes</taxon>
        <taxon>Kitasatosporales</taxon>
        <taxon>Streptomycetaceae</taxon>
        <taxon>Streptomyces</taxon>
    </lineage>
</organism>
<dbReference type="Pfam" id="PF02618">
    <property type="entry name" value="YceG"/>
    <property type="match status" value="1"/>
</dbReference>
<evidence type="ECO:0000313" key="9">
    <source>
        <dbReference type="EMBL" id="QKW53295.1"/>
    </source>
</evidence>
<feature type="compositionally biased region" description="Low complexity" evidence="8">
    <location>
        <begin position="74"/>
        <end position="93"/>
    </location>
</feature>
<protein>
    <recommendedName>
        <fullName evidence="7">Endolytic murein transglycosylase</fullName>
        <ecNumber evidence="7">4.2.2.29</ecNumber>
    </recommendedName>
    <alternativeName>
        <fullName evidence="7">Peptidoglycan lytic transglycosylase</fullName>
    </alternativeName>
    <alternativeName>
        <fullName evidence="7">Peptidoglycan polymerization terminase</fullName>
    </alternativeName>
</protein>
<dbReference type="GO" id="GO:0009252">
    <property type="term" value="P:peptidoglycan biosynthetic process"/>
    <property type="evidence" value="ECO:0007669"/>
    <property type="project" value="UniProtKB-UniRule"/>
</dbReference>
<dbReference type="RefSeq" id="WP_176165003.1">
    <property type="nucleotide sequence ID" value="NZ_CP054929.1"/>
</dbReference>
<dbReference type="GO" id="GO:0005886">
    <property type="term" value="C:plasma membrane"/>
    <property type="evidence" value="ECO:0007669"/>
    <property type="project" value="UniProtKB-SubCell"/>
</dbReference>
<feature type="compositionally biased region" description="Basic and acidic residues" evidence="8">
    <location>
        <begin position="262"/>
        <end position="280"/>
    </location>
</feature>
<feature type="compositionally biased region" description="Basic and acidic residues" evidence="8">
    <location>
        <begin position="227"/>
        <end position="252"/>
    </location>
</feature>
<feature type="compositionally biased region" description="Polar residues" evidence="8">
    <location>
        <begin position="1"/>
        <end position="11"/>
    </location>
</feature>
<dbReference type="PANTHER" id="PTHR30518:SF2">
    <property type="entry name" value="ENDOLYTIC MUREIN TRANSGLYCOSYLASE"/>
    <property type="match status" value="1"/>
</dbReference>
<comment type="similarity">
    <text evidence="7">Belongs to the transglycosylase MltG family.</text>
</comment>
<feature type="region of interest" description="Disordered" evidence="8">
    <location>
        <begin position="1"/>
        <end position="310"/>
    </location>
</feature>
<dbReference type="EC" id="4.2.2.29" evidence="7"/>
<keyword evidence="4 7" id="KW-0472">Membrane</keyword>
<comment type="subcellular location">
    <subcellularLocation>
        <location evidence="7">Cell membrane</location>
        <topology evidence="7">Single-pass membrane protein</topology>
    </subcellularLocation>
</comment>
<evidence type="ECO:0000256" key="4">
    <source>
        <dbReference type="ARBA" id="ARBA00023136"/>
    </source>
</evidence>
<dbReference type="Proteomes" id="UP000509303">
    <property type="component" value="Chromosome"/>
</dbReference>
<keyword evidence="1 7" id="KW-1003">Cell membrane</keyword>
<comment type="catalytic activity">
    <reaction evidence="7">
        <text>a peptidoglycan chain = a peptidoglycan chain with N-acetyl-1,6-anhydromuramyl-[peptide] at the reducing end + a peptidoglycan chain with N-acetylglucosamine at the non-reducing end.</text>
        <dbReference type="EC" id="4.2.2.29"/>
    </reaction>
</comment>
<feature type="compositionally biased region" description="Acidic residues" evidence="8">
    <location>
        <begin position="281"/>
        <end position="291"/>
    </location>
</feature>
<feature type="compositionally biased region" description="Gly residues" evidence="8">
    <location>
        <begin position="60"/>
        <end position="73"/>
    </location>
</feature>
<keyword evidence="6 7" id="KW-0961">Cell wall biogenesis/degradation</keyword>
<feature type="compositionally biased region" description="Basic residues" evidence="8">
    <location>
        <begin position="301"/>
        <end position="310"/>
    </location>
</feature>
<dbReference type="Gene3D" id="3.30.1490.480">
    <property type="entry name" value="Endolytic murein transglycosylase"/>
    <property type="match status" value="1"/>
</dbReference>
<reference evidence="9 10" key="1">
    <citation type="submission" date="2020-06" db="EMBL/GenBank/DDBJ databases">
        <title>Genome mining for natural products.</title>
        <authorList>
            <person name="Zhang B."/>
            <person name="Shi J."/>
            <person name="Ge H."/>
        </authorList>
    </citation>
    <scope>NUCLEOTIDE SEQUENCE [LARGE SCALE GENOMIC DNA]</scope>
    <source>
        <strain evidence="9 10">NA00687</strain>
    </source>
</reference>
<proteinExistence type="inferred from homology"/>